<feature type="compositionally biased region" description="Basic and acidic residues" evidence="1">
    <location>
        <begin position="57"/>
        <end position="70"/>
    </location>
</feature>
<feature type="region of interest" description="Disordered" evidence="1">
    <location>
        <begin position="264"/>
        <end position="286"/>
    </location>
</feature>
<proteinExistence type="predicted"/>
<evidence type="ECO:0000313" key="2">
    <source>
        <dbReference type="EMBL" id="RAR04030.1"/>
    </source>
</evidence>
<feature type="compositionally biased region" description="Basic and acidic residues" evidence="1">
    <location>
        <begin position="273"/>
        <end position="286"/>
    </location>
</feature>
<feature type="compositionally biased region" description="Pro residues" evidence="1">
    <location>
        <begin position="42"/>
        <end position="51"/>
    </location>
</feature>
<comment type="caution">
    <text evidence="2">The sequence shown here is derived from an EMBL/GenBank/DDBJ whole genome shotgun (WGS) entry which is preliminary data.</text>
</comment>
<dbReference type="EMBL" id="QGDH01000165">
    <property type="protein sequence ID" value="RAR04030.1"/>
    <property type="molecule type" value="Genomic_DNA"/>
</dbReference>
<evidence type="ECO:0000313" key="3">
    <source>
        <dbReference type="Proteomes" id="UP000249619"/>
    </source>
</evidence>
<feature type="region of interest" description="Disordered" evidence="1">
    <location>
        <begin position="34"/>
        <end position="122"/>
    </location>
</feature>
<protein>
    <submittedName>
        <fullName evidence="2">Uncharacterized protein</fullName>
    </submittedName>
</protein>
<keyword evidence="3" id="KW-1185">Reference proteome</keyword>
<name>A0A364MUN2_STELY</name>
<dbReference type="AlphaFoldDB" id="A0A364MUN2"/>
<gene>
    <name evidence="2" type="ORF">DDE83_008004</name>
</gene>
<evidence type="ECO:0000256" key="1">
    <source>
        <dbReference type="SAM" id="MobiDB-lite"/>
    </source>
</evidence>
<feature type="compositionally biased region" description="Polar residues" evidence="1">
    <location>
        <begin position="72"/>
        <end position="81"/>
    </location>
</feature>
<sequence>MFGPSFNHDPFRHLSMPSAFSYANYIAPPHAKYPRAHQNRHVPPPPPPPLQPHHYHDHAPHQRHGFDLEHYPNSSPSNQDYSAEDAYYHSSSETNSSPTPPPAVLHTAGSHWKQKKKKDKEEGHMIPTFQLKTFVLPATSPLNLPPFAPSSSPAVLILPPNLPLTPLHIHLTTLASPSTSTSIHAAVASAMRFRDVICQLLSPGVQVQGADVRTHVKVRGEWQEPGGRVRVCEVVDVVGRRGVDGRREVEMEVWVDVCGRGGGNAGRSGNGGMREKGGGGDGRVRGWETERGRMWEYKA</sequence>
<dbReference type="Proteomes" id="UP000249619">
    <property type="component" value="Unassembled WGS sequence"/>
</dbReference>
<reference evidence="3" key="1">
    <citation type="submission" date="2018-05" db="EMBL/GenBank/DDBJ databases">
        <title>Draft genome sequence of Stemphylium lycopersici strain CIDEFI 213.</title>
        <authorList>
            <person name="Medina R."/>
            <person name="Franco M.E.E."/>
            <person name="Lucentini C.G."/>
            <person name="Saparrat M.C.N."/>
            <person name="Balatti P.A."/>
        </authorList>
    </citation>
    <scope>NUCLEOTIDE SEQUENCE [LARGE SCALE GENOMIC DNA]</scope>
    <source>
        <strain evidence="3">CIDEFI 213</strain>
    </source>
</reference>
<organism evidence="2 3">
    <name type="scientific">Stemphylium lycopersici</name>
    <name type="common">Tomato gray leaf spot disease fungus</name>
    <name type="synonym">Thyrospora lycopersici</name>
    <dbReference type="NCBI Taxonomy" id="183478"/>
    <lineage>
        <taxon>Eukaryota</taxon>
        <taxon>Fungi</taxon>
        <taxon>Dikarya</taxon>
        <taxon>Ascomycota</taxon>
        <taxon>Pezizomycotina</taxon>
        <taxon>Dothideomycetes</taxon>
        <taxon>Pleosporomycetidae</taxon>
        <taxon>Pleosporales</taxon>
        <taxon>Pleosporineae</taxon>
        <taxon>Pleosporaceae</taxon>
        <taxon>Stemphylium</taxon>
    </lineage>
</organism>
<accession>A0A364MUN2</accession>